<dbReference type="GO" id="GO:0016491">
    <property type="term" value="F:oxidoreductase activity"/>
    <property type="evidence" value="ECO:0007669"/>
    <property type="project" value="InterPro"/>
</dbReference>
<dbReference type="Gene3D" id="2.30.110.10">
    <property type="entry name" value="Electron Transport, Fmn-binding Protein, Chain A"/>
    <property type="match status" value="1"/>
</dbReference>
<comment type="similarity">
    <text evidence="1">Belongs to the F420H(2)-dependent quinone reductase family.</text>
</comment>
<dbReference type="PANTHER" id="PTHR39428:SF1">
    <property type="entry name" value="F420H(2)-DEPENDENT QUINONE REDUCTASE RV1261C"/>
    <property type="match status" value="1"/>
</dbReference>
<sequence>MRARSRRYPAGRNVRPAPAVALTMDFNQQIIDTFRANNGEVNEPMRFGTSLVLVHVPKKDGTERVRPLASIHLDNGWHVVASAAGAPKHPAWVYGLRRAQHVQIEVPGEPIRTLTAAVSELEEPARAAMWERFKALSPGFAEYEKTSEGRVFPIFRLSGLD</sequence>
<dbReference type="PANTHER" id="PTHR39428">
    <property type="entry name" value="F420H(2)-DEPENDENT QUINONE REDUCTASE RV1261C"/>
    <property type="match status" value="1"/>
</dbReference>
<comment type="catalytic activity">
    <reaction evidence="2">
        <text>oxidized coenzyme F420-(gamma-L-Glu)(n) + a quinol + H(+) = reduced coenzyme F420-(gamma-L-Glu)(n) + a quinone</text>
        <dbReference type="Rhea" id="RHEA:39663"/>
        <dbReference type="Rhea" id="RHEA-COMP:12939"/>
        <dbReference type="Rhea" id="RHEA-COMP:14378"/>
        <dbReference type="ChEBI" id="CHEBI:15378"/>
        <dbReference type="ChEBI" id="CHEBI:24646"/>
        <dbReference type="ChEBI" id="CHEBI:132124"/>
        <dbReference type="ChEBI" id="CHEBI:133980"/>
        <dbReference type="ChEBI" id="CHEBI:139511"/>
    </reaction>
</comment>
<dbReference type="Proteomes" id="UP000593758">
    <property type="component" value="Chromosome"/>
</dbReference>
<name>A0A7M1SP14_9MICO</name>
<keyword evidence="4" id="KW-1185">Reference proteome</keyword>
<proteinExistence type="inferred from homology"/>
<accession>A0A7M1SP14</accession>
<dbReference type="RefSeq" id="WP_193495605.1">
    <property type="nucleotide sequence ID" value="NZ_CP063169.1"/>
</dbReference>
<evidence type="ECO:0000256" key="2">
    <source>
        <dbReference type="ARBA" id="ARBA00049106"/>
    </source>
</evidence>
<organism evidence="3 4">
    <name type="scientific">Ruania alkalisoli</name>
    <dbReference type="NCBI Taxonomy" id="2779775"/>
    <lineage>
        <taxon>Bacteria</taxon>
        <taxon>Bacillati</taxon>
        <taxon>Actinomycetota</taxon>
        <taxon>Actinomycetes</taxon>
        <taxon>Micrococcales</taxon>
        <taxon>Ruaniaceae</taxon>
        <taxon>Ruania</taxon>
    </lineage>
</organism>
<evidence type="ECO:0000256" key="1">
    <source>
        <dbReference type="ARBA" id="ARBA00008710"/>
    </source>
</evidence>
<protein>
    <submittedName>
        <fullName evidence="3">Nitroreductase family deazaflavin-dependent oxidoreductase</fullName>
    </submittedName>
</protein>
<dbReference type="GO" id="GO:0005886">
    <property type="term" value="C:plasma membrane"/>
    <property type="evidence" value="ECO:0007669"/>
    <property type="project" value="TreeGrafter"/>
</dbReference>
<dbReference type="KEGG" id="halt:IM660_11400"/>
<dbReference type="Pfam" id="PF04075">
    <property type="entry name" value="F420H2_quin_red"/>
    <property type="match status" value="1"/>
</dbReference>
<dbReference type="EMBL" id="CP063169">
    <property type="protein sequence ID" value="QOR69310.1"/>
    <property type="molecule type" value="Genomic_DNA"/>
</dbReference>
<evidence type="ECO:0000313" key="3">
    <source>
        <dbReference type="EMBL" id="QOR69310.1"/>
    </source>
</evidence>
<dbReference type="NCBIfam" id="TIGR00026">
    <property type="entry name" value="hi_GC_TIGR00026"/>
    <property type="match status" value="1"/>
</dbReference>
<dbReference type="InterPro" id="IPR004378">
    <property type="entry name" value="F420H2_quin_Rdtase"/>
</dbReference>
<dbReference type="AlphaFoldDB" id="A0A7M1SP14"/>
<dbReference type="InterPro" id="IPR012349">
    <property type="entry name" value="Split_barrel_FMN-bd"/>
</dbReference>
<reference evidence="3 4" key="1">
    <citation type="submission" date="2020-10" db="EMBL/GenBank/DDBJ databases">
        <title>Haloactinobacterium sp. RN3S43, a bacterium isolated from saline soil.</title>
        <authorList>
            <person name="Sun J.-Q."/>
        </authorList>
    </citation>
    <scope>NUCLEOTIDE SEQUENCE [LARGE SCALE GENOMIC DNA]</scope>
    <source>
        <strain evidence="3 4">RN3S43</strain>
    </source>
</reference>
<dbReference type="GO" id="GO:0070967">
    <property type="term" value="F:coenzyme F420 binding"/>
    <property type="evidence" value="ECO:0007669"/>
    <property type="project" value="TreeGrafter"/>
</dbReference>
<gene>
    <name evidence="3" type="ORF">IM660_11400</name>
</gene>
<evidence type="ECO:0000313" key="4">
    <source>
        <dbReference type="Proteomes" id="UP000593758"/>
    </source>
</evidence>